<evidence type="ECO:0000313" key="1">
    <source>
        <dbReference type="EMBL" id="GAD18751.1"/>
    </source>
</evidence>
<dbReference type="AlphaFoldDB" id="T1D0L0"/>
<evidence type="ECO:0000313" key="2">
    <source>
        <dbReference type="Proteomes" id="UP000018143"/>
    </source>
</evidence>
<accession>T1D0L0</accession>
<comment type="caution">
    <text evidence="1">The sequence shown here is derived from an EMBL/GenBank/DDBJ whole genome shotgun (WGS) entry which is preliminary data.</text>
</comment>
<gene>
    <name evidence="1" type="ORF">HFN_2163</name>
</gene>
<name>T1D0L0_9HELI</name>
<proteinExistence type="predicted"/>
<reference evidence="1 2" key="1">
    <citation type="journal article" date="2013" name="Genome Announc.">
        <title>Draft Genome Sequence of Helicobacter fennelliae Strain MRY12-0050, Isolated from a Bacteremia Patient.</title>
        <authorList>
            <person name="Rimbara E."/>
            <person name="Matsui M."/>
            <person name="Mori S."/>
            <person name="Suzuki S."/>
            <person name="Suzuki M."/>
            <person name="Kim H."/>
            <person name="Sekizuka T."/>
            <person name="Kuroda M."/>
            <person name="Shibayama K."/>
        </authorList>
    </citation>
    <scope>NUCLEOTIDE SEQUENCE [LARGE SCALE GENOMIC DNA]</scope>
    <source>
        <strain evidence="1 2">MRY12-0050</strain>
    </source>
</reference>
<dbReference type="STRING" id="1325130.HFN_2163"/>
<organism evidence="1 2">
    <name type="scientific">Helicobacter fennelliae MRY12-0050</name>
    <dbReference type="NCBI Taxonomy" id="1325130"/>
    <lineage>
        <taxon>Bacteria</taxon>
        <taxon>Pseudomonadati</taxon>
        <taxon>Campylobacterota</taxon>
        <taxon>Epsilonproteobacteria</taxon>
        <taxon>Campylobacterales</taxon>
        <taxon>Helicobacteraceae</taxon>
        <taxon>Helicobacter</taxon>
    </lineage>
</organism>
<protein>
    <submittedName>
        <fullName evidence="1">Uncharacterized protein</fullName>
    </submittedName>
</protein>
<dbReference type="EMBL" id="BASD01000009">
    <property type="protein sequence ID" value="GAD18751.1"/>
    <property type="molecule type" value="Genomic_DNA"/>
</dbReference>
<keyword evidence="2" id="KW-1185">Reference proteome</keyword>
<dbReference type="Proteomes" id="UP000018143">
    <property type="component" value="Unassembled WGS sequence"/>
</dbReference>
<sequence>MLYPYFVSCPIKLCCYKHEVQILSKNTLKLRNDFEKI</sequence>